<dbReference type="Proteomes" id="UP000762676">
    <property type="component" value="Unassembled WGS sequence"/>
</dbReference>
<dbReference type="AlphaFoldDB" id="A0AAV4EXU5"/>
<keyword evidence="3" id="KW-1185">Reference proteome</keyword>
<comment type="caution">
    <text evidence="2">The sequence shown here is derived from an EMBL/GenBank/DDBJ whole genome shotgun (WGS) entry which is preliminary data.</text>
</comment>
<evidence type="ECO:0000313" key="2">
    <source>
        <dbReference type="EMBL" id="GFR65747.1"/>
    </source>
</evidence>
<reference evidence="2 3" key="1">
    <citation type="journal article" date="2021" name="Elife">
        <title>Chloroplast acquisition without the gene transfer in kleptoplastic sea slugs, Plakobranchus ocellatus.</title>
        <authorList>
            <person name="Maeda T."/>
            <person name="Takahashi S."/>
            <person name="Yoshida T."/>
            <person name="Shimamura S."/>
            <person name="Takaki Y."/>
            <person name="Nagai Y."/>
            <person name="Toyoda A."/>
            <person name="Suzuki Y."/>
            <person name="Arimoto A."/>
            <person name="Ishii H."/>
            <person name="Satoh N."/>
            <person name="Nishiyama T."/>
            <person name="Hasebe M."/>
            <person name="Maruyama T."/>
            <person name="Minagawa J."/>
            <person name="Obokata J."/>
            <person name="Shigenobu S."/>
        </authorList>
    </citation>
    <scope>NUCLEOTIDE SEQUENCE [LARGE SCALE GENOMIC DNA]</scope>
</reference>
<organism evidence="2 3">
    <name type="scientific">Elysia marginata</name>
    <dbReference type="NCBI Taxonomy" id="1093978"/>
    <lineage>
        <taxon>Eukaryota</taxon>
        <taxon>Metazoa</taxon>
        <taxon>Spiralia</taxon>
        <taxon>Lophotrochozoa</taxon>
        <taxon>Mollusca</taxon>
        <taxon>Gastropoda</taxon>
        <taxon>Heterobranchia</taxon>
        <taxon>Euthyneura</taxon>
        <taxon>Panpulmonata</taxon>
        <taxon>Sacoglossa</taxon>
        <taxon>Placobranchoidea</taxon>
        <taxon>Plakobranchidae</taxon>
        <taxon>Elysia</taxon>
    </lineage>
</organism>
<evidence type="ECO:0000256" key="1">
    <source>
        <dbReference type="SAM" id="MobiDB-lite"/>
    </source>
</evidence>
<feature type="region of interest" description="Disordered" evidence="1">
    <location>
        <begin position="1"/>
        <end position="31"/>
    </location>
</feature>
<gene>
    <name evidence="2" type="ORF">ElyMa_005539200</name>
</gene>
<accession>A0AAV4EXU5</accession>
<feature type="compositionally biased region" description="Basic and acidic residues" evidence="1">
    <location>
        <begin position="1"/>
        <end position="11"/>
    </location>
</feature>
<name>A0AAV4EXU5_9GAST</name>
<feature type="region of interest" description="Disordered" evidence="1">
    <location>
        <begin position="60"/>
        <end position="103"/>
    </location>
</feature>
<proteinExistence type="predicted"/>
<sequence length="124" mass="14282">MGTSERSREPAYRYQTTAQKRQGEWPNQERACCPGPASLQREESHIPAVPLQYRCSRQRSLPHLRGEPRQPGPCAEGMPNRRPVQRLPARKPQRCPVDRPGESRRVPACLRQDTCRSDRIAKDR</sequence>
<protein>
    <submittedName>
        <fullName evidence="2">Uncharacterized protein</fullName>
    </submittedName>
</protein>
<dbReference type="EMBL" id="BMAT01011053">
    <property type="protein sequence ID" value="GFR65747.1"/>
    <property type="molecule type" value="Genomic_DNA"/>
</dbReference>
<evidence type="ECO:0000313" key="3">
    <source>
        <dbReference type="Proteomes" id="UP000762676"/>
    </source>
</evidence>